<evidence type="ECO:0000313" key="3">
    <source>
        <dbReference type="Proteomes" id="UP000663508"/>
    </source>
</evidence>
<dbReference type="AlphaFoldDB" id="A0A8H8WSS2"/>
<dbReference type="EMBL" id="AP024145">
    <property type="protein sequence ID" value="BCM83577.1"/>
    <property type="molecule type" value="Genomic_DNA"/>
</dbReference>
<dbReference type="KEGG" id="mind:mvi_20380"/>
<reference evidence="2" key="1">
    <citation type="submission" date="2020-11" db="EMBL/GenBank/DDBJ databases">
        <title>Complete genome sequence of a novel pathogenic Methylobacterium strain isolated from rice in Vietnam.</title>
        <authorList>
            <person name="Lai K."/>
            <person name="Okazaki S."/>
            <person name="Higashi K."/>
            <person name="Mori H."/>
            <person name="Toyoda A."/>
            <person name="Kurokawa K."/>
        </authorList>
    </citation>
    <scope>NUCLEOTIDE SEQUENCE</scope>
    <source>
        <strain evidence="2">VL1</strain>
    </source>
</reference>
<feature type="coiled-coil region" evidence="1">
    <location>
        <begin position="41"/>
        <end position="68"/>
    </location>
</feature>
<gene>
    <name evidence="2" type="ORF">mvi_20380</name>
</gene>
<dbReference type="RefSeq" id="WP_207182590.1">
    <property type="nucleotide sequence ID" value="NZ_AP024145.1"/>
</dbReference>
<accession>A0A8H8WSS2</accession>
<dbReference type="Proteomes" id="UP000663508">
    <property type="component" value="Chromosome"/>
</dbReference>
<organism evidence="2 3">
    <name type="scientific">Methylobacterium indicum</name>
    <dbReference type="NCBI Taxonomy" id="1775910"/>
    <lineage>
        <taxon>Bacteria</taxon>
        <taxon>Pseudomonadati</taxon>
        <taxon>Pseudomonadota</taxon>
        <taxon>Alphaproteobacteria</taxon>
        <taxon>Hyphomicrobiales</taxon>
        <taxon>Methylobacteriaceae</taxon>
        <taxon>Methylobacterium</taxon>
    </lineage>
</organism>
<name>A0A8H8WSS2_9HYPH</name>
<sequence length="143" mass="15838">MTDAIADRARWAAAFADTLAGFEPGPYVAEDEGAGMPLSPATRLTQSQENARKRAQRARAKAKRLHELDAAIVQGLRSIMRARRVYERMKDGEEFSGIAVRVEPVFGEAMRYLVELCGWDRKLASKALTMKLLRPAQPPAAKP</sequence>
<evidence type="ECO:0000256" key="1">
    <source>
        <dbReference type="SAM" id="Coils"/>
    </source>
</evidence>
<proteinExistence type="predicted"/>
<keyword evidence="1" id="KW-0175">Coiled coil</keyword>
<evidence type="ECO:0000313" key="2">
    <source>
        <dbReference type="EMBL" id="BCM83577.1"/>
    </source>
</evidence>
<protein>
    <submittedName>
        <fullName evidence="2">Uncharacterized protein</fullName>
    </submittedName>
</protein>